<feature type="domain" description="Tyr recombinase" evidence="6">
    <location>
        <begin position="178"/>
        <end position="345"/>
    </location>
</feature>
<dbReference type="GO" id="GO:0015074">
    <property type="term" value="P:DNA integration"/>
    <property type="evidence" value="ECO:0007669"/>
    <property type="project" value="UniProtKB-KW"/>
</dbReference>
<reference evidence="7" key="1">
    <citation type="journal article" date="2023" name="Int. J. Syst. Evol. Microbiol.">
        <title>Methylocystis iwaonis sp. nov., a type II methane-oxidizing bacterium from surface soil of a rice paddy field in Japan, and emended description of the genus Methylocystis (ex Whittenbury et al. 1970) Bowman et al. 1993.</title>
        <authorList>
            <person name="Kaise H."/>
            <person name="Sawadogo J.B."/>
            <person name="Alam M.S."/>
            <person name="Ueno C."/>
            <person name="Dianou D."/>
            <person name="Shinjo R."/>
            <person name="Asakawa S."/>
        </authorList>
    </citation>
    <scope>NUCLEOTIDE SEQUENCE</scope>
    <source>
        <strain evidence="7">LMG27198</strain>
    </source>
</reference>
<dbReference type="Gene3D" id="1.10.150.130">
    <property type="match status" value="1"/>
</dbReference>
<feature type="compositionally biased region" description="Polar residues" evidence="5">
    <location>
        <begin position="354"/>
        <end position="372"/>
    </location>
</feature>
<proteinExistence type="inferred from homology"/>
<feature type="region of interest" description="Disordered" evidence="5">
    <location>
        <begin position="349"/>
        <end position="372"/>
    </location>
</feature>
<name>A0A9W6GV24_9HYPH</name>
<evidence type="ECO:0000256" key="5">
    <source>
        <dbReference type="SAM" id="MobiDB-lite"/>
    </source>
</evidence>
<dbReference type="InterPro" id="IPR002104">
    <property type="entry name" value="Integrase_catalytic"/>
</dbReference>
<dbReference type="InterPro" id="IPR013762">
    <property type="entry name" value="Integrase-like_cat_sf"/>
</dbReference>
<dbReference type="Proteomes" id="UP001144323">
    <property type="component" value="Unassembled WGS sequence"/>
</dbReference>
<dbReference type="AlphaFoldDB" id="A0A9W6GV24"/>
<evidence type="ECO:0000256" key="2">
    <source>
        <dbReference type="ARBA" id="ARBA00022908"/>
    </source>
</evidence>
<dbReference type="PANTHER" id="PTHR30349:SF41">
    <property type="entry name" value="INTEGRASE_RECOMBINASE PROTEIN MJ0367-RELATED"/>
    <property type="match status" value="1"/>
</dbReference>
<feature type="region of interest" description="Disordered" evidence="5">
    <location>
        <begin position="1"/>
        <end position="27"/>
    </location>
</feature>
<sequence>MIHITAPQSRENEMPRPRPPFLHRESSRHGRPCWYVRKGKGPRVRLPDEYGTDEFWSAYHAAIAGDAVTSKKARSKSGSLRWLVDRYRESSDWSRLSMATRRARENIFRRVLETAGEEPFAAVARADIVAGRDRRRKTPFAANDYLKALRGLFRWAHEAQFIDADPTTGVKTISQETVGFKTWTEHDVAQFEARWPLGTRERLALAILLYSGLRRGDASQLGRQHIRDGVIHLRTEKTGTPVFIPVLPELAEVIEATPSTGLAFIATPSGAAMTKESFGNWFRDACDAAGVSGSAHGLRKLGATRAANNGATVAQLEAIFGWTGGRMASLYTREADRARLARDAISKLSKTETETSIPAPSNQVRARGRNSL</sequence>
<dbReference type="GO" id="GO:0003677">
    <property type="term" value="F:DNA binding"/>
    <property type="evidence" value="ECO:0007669"/>
    <property type="project" value="UniProtKB-KW"/>
</dbReference>
<protein>
    <recommendedName>
        <fullName evidence="6">Tyr recombinase domain-containing protein</fullName>
    </recommendedName>
</protein>
<dbReference type="PANTHER" id="PTHR30349">
    <property type="entry name" value="PHAGE INTEGRASE-RELATED"/>
    <property type="match status" value="1"/>
</dbReference>
<dbReference type="PROSITE" id="PS51898">
    <property type="entry name" value="TYR_RECOMBINASE"/>
    <property type="match status" value="1"/>
</dbReference>
<feature type="compositionally biased region" description="Basic and acidic residues" evidence="5">
    <location>
        <begin position="10"/>
        <end position="27"/>
    </location>
</feature>
<dbReference type="Gene3D" id="1.10.443.10">
    <property type="entry name" value="Intergrase catalytic core"/>
    <property type="match status" value="1"/>
</dbReference>
<keyword evidence="8" id="KW-1185">Reference proteome</keyword>
<keyword evidence="4" id="KW-0233">DNA recombination</keyword>
<dbReference type="SUPFAM" id="SSF56349">
    <property type="entry name" value="DNA breaking-rejoining enzymes"/>
    <property type="match status" value="1"/>
</dbReference>
<evidence type="ECO:0000256" key="1">
    <source>
        <dbReference type="ARBA" id="ARBA00008857"/>
    </source>
</evidence>
<dbReference type="Pfam" id="PF00589">
    <property type="entry name" value="Phage_integrase"/>
    <property type="match status" value="1"/>
</dbReference>
<organism evidence="7 8">
    <name type="scientific">Methylocystis echinoides</name>
    <dbReference type="NCBI Taxonomy" id="29468"/>
    <lineage>
        <taxon>Bacteria</taxon>
        <taxon>Pseudomonadati</taxon>
        <taxon>Pseudomonadota</taxon>
        <taxon>Alphaproteobacteria</taxon>
        <taxon>Hyphomicrobiales</taxon>
        <taxon>Methylocystaceae</taxon>
        <taxon>Methylocystis</taxon>
    </lineage>
</organism>
<evidence type="ECO:0000256" key="3">
    <source>
        <dbReference type="ARBA" id="ARBA00023125"/>
    </source>
</evidence>
<dbReference type="InterPro" id="IPR011010">
    <property type="entry name" value="DNA_brk_join_enz"/>
</dbReference>
<accession>A0A9W6GV24</accession>
<keyword evidence="2" id="KW-0229">DNA integration</keyword>
<comment type="caution">
    <text evidence="7">The sequence shown here is derived from an EMBL/GenBank/DDBJ whole genome shotgun (WGS) entry which is preliminary data.</text>
</comment>
<evidence type="ECO:0000256" key="4">
    <source>
        <dbReference type="ARBA" id="ARBA00023172"/>
    </source>
</evidence>
<dbReference type="EMBL" id="BSEC01000001">
    <property type="protein sequence ID" value="GLI93409.1"/>
    <property type="molecule type" value="Genomic_DNA"/>
</dbReference>
<gene>
    <name evidence="7" type="ORF">LMG27198_24010</name>
</gene>
<evidence type="ECO:0000259" key="6">
    <source>
        <dbReference type="PROSITE" id="PS51898"/>
    </source>
</evidence>
<keyword evidence="3" id="KW-0238">DNA-binding</keyword>
<evidence type="ECO:0000313" key="8">
    <source>
        <dbReference type="Proteomes" id="UP001144323"/>
    </source>
</evidence>
<dbReference type="InterPro" id="IPR010998">
    <property type="entry name" value="Integrase_recombinase_N"/>
</dbReference>
<evidence type="ECO:0000313" key="7">
    <source>
        <dbReference type="EMBL" id="GLI93409.1"/>
    </source>
</evidence>
<dbReference type="GO" id="GO:0006310">
    <property type="term" value="P:DNA recombination"/>
    <property type="evidence" value="ECO:0007669"/>
    <property type="project" value="UniProtKB-KW"/>
</dbReference>
<dbReference type="InterPro" id="IPR050090">
    <property type="entry name" value="Tyrosine_recombinase_XerCD"/>
</dbReference>
<comment type="similarity">
    <text evidence="1">Belongs to the 'phage' integrase family.</text>
</comment>